<organism evidence="2 3">
    <name type="scientific">Fusarium albosuccineum</name>
    <dbReference type="NCBI Taxonomy" id="1237068"/>
    <lineage>
        <taxon>Eukaryota</taxon>
        <taxon>Fungi</taxon>
        <taxon>Dikarya</taxon>
        <taxon>Ascomycota</taxon>
        <taxon>Pezizomycotina</taxon>
        <taxon>Sordariomycetes</taxon>
        <taxon>Hypocreomycetidae</taxon>
        <taxon>Hypocreales</taxon>
        <taxon>Nectriaceae</taxon>
        <taxon>Fusarium</taxon>
        <taxon>Fusarium decemcellulare species complex</taxon>
    </lineage>
</organism>
<keyword evidence="3" id="KW-1185">Reference proteome</keyword>
<dbReference type="AlphaFoldDB" id="A0A8H4L866"/>
<comment type="caution">
    <text evidence="2">The sequence shown here is derived from an EMBL/GenBank/DDBJ whole genome shotgun (WGS) entry which is preliminary data.</text>
</comment>
<evidence type="ECO:0000313" key="3">
    <source>
        <dbReference type="Proteomes" id="UP000554235"/>
    </source>
</evidence>
<dbReference type="OrthoDB" id="4500473at2759"/>
<protein>
    <submittedName>
        <fullName evidence="2">Uncharacterized protein</fullName>
    </submittedName>
</protein>
<evidence type="ECO:0000313" key="2">
    <source>
        <dbReference type="EMBL" id="KAF4463388.1"/>
    </source>
</evidence>
<gene>
    <name evidence="2" type="ORF">FALBO_9781</name>
</gene>
<proteinExistence type="predicted"/>
<dbReference type="Proteomes" id="UP000554235">
    <property type="component" value="Unassembled WGS sequence"/>
</dbReference>
<name>A0A8H4L866_9HYPO</name>
<dbReference type="EMBL" id="JAADYS010001365">
    <property type="protein sequence ID" value="KAF4463388.1"/>
    <property type="molecule type" value="Genomic_DNA"/>
</dbReference>
<reference evidence="2 3" key="1">
    <citation type="submission" date="2020-01" db="EMBL/GenBank/DDBJ databases">
        <title>Identification and distribution of gene clusters putatively required for synthesis of sphingolipid metabolism inhibitors in phylogenetically diverse species of the filamentous fungus Fusarium.</title>
        <authorList>
            <person name="Kim H.-S."/>
            <person name="Busman M."/>
            <person name="Brown D.W."/>
            <person name="Divon H."/>
            <person name="Uhlig S."/>
            <person name="Proctor R.H."/>
        </authorList>
    </citation>
    <scope>NUCLEOTIDE SEQUENCE [LARGE SCALE GENOMIC DNA]</scope>
    <source>
        <strain evidence="2 3">NRRL 20459</strain>
    </source>
</reference>
<evidence type="ECO:0000256" key="1">
    <source>
        <dbReference type="SAM" id="MobiDB-lite"/>
    </source>
</evidence>
<sequence>MSSLKPTYIPSPNWDIPADSDILVLGRMIKDPKNPESQVPGSSPDPIPPPKIYEGEKTDWQTNIERARAGTIGIWAKCLQVLGGGLSFSQLKSAMEDHKFDSLETKYFVPGDDYLTRAVQDLGVQAYFEVTKWRKPVYLITGIKIAKGASVATQSSTETSVQVELKADATTFSAPVEVGPEASWASKDSRGTAYVGSTDYVFAYQLMRMKPKKRGQAILNESFVEGAAFGNDSEEQEDVLGLREAYDVAEEVTLGFSDTWEQIGVSN</sequence>
<feature type="region of interest" description="Disordered" evidence="1">
    <location>
        <begin position="29"/>
        <end position="52"/>
    </location>
</feature>
<accession>A0A8H4L866</accession>